<dbReference type="Pfam" id="PF03982">
    <property type="entry name" value="DAGAT"/>
    <property type="match status" value="1"/>
</dbReference>
<dbReference type="PANTHER" id="PTHR12317:SF0">
    <property type="entry name" value="ACYLTRANSFERASE"/>
    <property type="match status" value="1"/>
</dbReference>
<evidence type="ECO:0000256" key="7">
    <source>
        <dbReference type="ARBA" id="ARBA00022692"/>
    </source>
</evidence>
<dbReference type="GO" id="GO:0006071">
    <property type="term" value="P:glycerol metabolic process"/>
    <property type="evidence" value="ECO:0007669"/>
    <property type="project" value="UniProtKB-KW"/>
</dbReference>
<dbReference type="EC" id="2.3.1.-" evidence="14"/>
<proteinExistence type="inferred from homology"/>
<dbReference type="Proteomes" id="UP000036681">
    <property type="component" value="Unplaced"/>
</dbReference>
<keyword evidence="8" id="KW-0319">Glycerol metabolism</keyword>
<evidence type="ECO:0000256" key="9">
    <source>
        <dbReference type="ARBA" id="ARBA00022824"/>
    </source>
</evidence>
<comment type="caution">
    <text evidence="14">Lacks conserved residue(s) required for the propagation of feature annotation.</text>
</comment>
<reference evidence="16" key="1">
    <citation type="submission" date="2017-02" db="UniProtKB">
        <authorList>
            <consortium name="WormBaseParasite"/>
        </authorList>
    </citation>
    <scope>IDENTIFICATION</scope>
</reference>
<keyword evidence="5" id="KW-0444">Lipid biosynthesis</keyword>
<comment type="pathway">
    <text evidence="2">Glycerolipid metabolism; triacylglycerol biosynthesis.</text>
</comment>
<evidence type="ECO:0000256" key="11">
    <source>
        <dbReference type="ARBA" id="ARBA00023098"/>
    </source>
</evidence>
<keyword evidence="9 14" id="KW-0256">Endoplasmic reticulum</keyword>
<dbReference type="GO" id="GO:0019432">
    <property type="term" value="P:triglyceride biosynthetic process"/>
    <property type="evidence" value="ECO:0007669"/>
    <property type="project" value="TreeGrafter"/>
</dbReference>
<evidence type="ECO:0000256" key="14">
    <source>
        <dbReference type="RuleBase" id="RU367023"/>
    </source>
</evidence>
<comment type="pathway">
    <text evidence="3">Lipid metabolism.</text>
</comment>
<evidence type="ECO:0000313" key="15">
    <source>
        <dbReference type="Proteomes" id="UP000036681"/>
    </source>
</evidence>
<organism evidence="15 16">
    <name type="scientific">Ascaris lumbricoides</name>
    <name type="common">Giant roundworm</name>
    <dbReference type="NCBI Taxonomy" id="6252"/>
    <lineage>
        <taxon>Eukaryota</taxon>
        <taxon>Metazoa</taxon>
        <taxon>Ecdysozoa</taxon>
        <taxon>Nematoda</taxon>
        <taxon>Chromadorea</taxon>
        <taxon>Rhabditida</taxon>
        <taxon>Spirurina</taxon>
        <taxon>Ascaridomorpha</taxon>
        <taxon>Ascaridoidea</taxon>
        <taxon>Ascarididae</taxon>
        <taxon>Ascaris</taxon>
    </lineage>
</organism>
<evidence type="ECO:0000256" key="12">
    <source>
        <dbReference type="ARBA" id="ARBA00023136"/>
    </source>
</evidence>
<dbReference type="PANTHER" id="PTHR12317">
    <property type="entry name" value="DIACYLGLYCEROL O-ACYLTRANSFERASE"/>
    <property type="match status" value="1"/>
</dbReference>
<evidence type="ECO:0000256" key="1">
    <source>
        <dbReference type="ARBA" id="ARBA00004477"/>
    </source>
</evidence>
<dbReference type="GO" id="GO:0005789">
    <property type="term" value="C:endoplasmic reticulum membrane"/>
    <property type="evidence" value="ECO:0007669"/>
    <property type="project" value="UniProtKB-SubCell"/>
</dbReference>
<evidence type="ECO:0000256" key="6">
    <source>
        <dbReference type="ARBA" id="ARBA00022679"/>
    </source>
</evidence>
<keyword evidence="13" id="KW-0012">Acyltransferase</keyword>
<keyword evidence="6 14" id="KW-0808">Transferase</keyword>
<sequence length="335" mass="38588">MAVIEFAPLNVPLERRLQTLAVLFYVFFFLIAPPLSIFIAIYLFFTSFWWITVLYGIWFIYDFRCPEHGSRPFRFLQNGAHWKYFAKYFPMELVKTADLSPDHNYIFGSHPHGVMSLGAFTTFCTDGTGFWEAYSGLKPYLAALNGQFWFPFRREFILLSGVISCSKSSLSYVLNTDKGVALAIVLGGAEEALDARHGCYDLLLLRRKGFIRLALETGAHLVPVYHFGENDTFSQLTNERGSTLRKFQVIFRRYAGFSSPIFSGRGIFNYTFGILPFRTPIHTVVGKPIVVEKNPNATREEVDRLHERYCNELKKLFDAYKEKYGIPKDAHLNFY</sequence>
<evidence type="ECO:0000256" key="2">
    <source>
        <dbReference type="ARBA" id="ARBA00004771"/>
    </source>
</evidence>
<accession>A0A0M3ILI2</accession>
<evidence type="ECO:0000256" key="13">
    <source>
        <dbReference type="ARBA" id="ARBA00023315"/>
    </source>
</evidence>
<dbReference type="GO" id="GO:0004144">
    <property type="term" value="F:diacylglycerol O-acyltransferase activity"/>
    <property type="evidence" value="ECO:0007669"/>
    <property type="project" value="TreeGrafter"/>
</dbReference>
<evidence type="ECO:0000256" key="3">
    <source>
        <dbReference type="ARBA" id="ARBA00005189"/>
    </source>
</evidence>
<name>A0A0M3ILI2_ASCLU</name>
<comment type="similarity">
    <text evidence="4 14">Belongs to the diacylglycerol acyltransferase family.</text>
</comment>
<comment type="subcellular location">
    <subcellularLocation>
        <location evidence="1 14">Endoplasmic reticulum membrane</location>
        <topology evidence="1 14">Multi-pass membrane protein</topology>
    </subcellularLocation>
</comment>
<keyword evidence="12 14" id="KW-0472">Membrane</keyword>
<protein>
    <recommendedName>
        <fullName evidence="14">Acyltransferase</fullName>
        <ecNumber evidence="14">2.3.1.-</ecNumber>
    </recommendedName>
</protein>
<dbReference type="WBParaSite" id="ALUE_0001961001-mRNA-1">
    <property type="protein sequence ID" value="ALUE_0001961001-mRNA-1"/>
    <property type="gene ID" value="ALUE_0001961001"/>
</dbReference>
<evidence type="ECO:0000256" key="5">
    <source>
        <dbReference type="ARBA" id="ARBA00022516"/>
    </source>
</evidence>
<dbReference type="InterPro" id="IPR007130">
    <property type="entry name" value="DAGAT"/>
</dbReference>
<evidence type="ECO:0000256" key="8">
    <source>
        <dbReference type="ARBA" id="ARBA00022798"/>
    </source>
</evidence>
<keyword evidence="10 14" id="KW-1133">Transmembrane helix</keyword>
<evidence type="ECO:0000256" key="10">
    <source>
        <dbReference type="ARBA" id="ARBA00022989"/>
    </source>
</evidence>
<evidence type="ECO:0000256" key="4">
    <source>
        <dbReference type="ARBA" id="ARBA00005420"/>
    </source>
</evidence>
<dbReference type="AlphaFoldDB" id="A0A0M3ILI2"/>
<keyword evidence="7 14" id="KW-0812">Transmembrane</keyword>
<feature type="transmembrane region" description="Helical" evidence="14">
    <location>
        <begin position="20"/>
        <end position="42"/>
    </location>
</feature>
<evidence type="ECO:0000313" key="16">
    <source>
        <dbReference type="WBParaSite" id="ALUE_0001961001-mRNA-1"/>
    </source>
</evidence>
<keyword evidence="11" id="KW-0443">Lipid metabolism</keyword>
<dbReference type="CDD" id="cd07987">
    <property type="entry name" value="LPLAT_MGAT-like"/>
    <property type="match status" value="1"/>
</dbReference>
<keyword evidence="15" id="KW-1185">Reference proteome</keyword>